<gene>
    <name evidence="2" type="ORF">RDB_LOCUS2605</name>
    <name evidence="5" type="ORF">RhiXN_00342</name>
    <name evidence="4" type="ORF">RHS01_01031</name>
    <name evidence="3" type="ORF">RHS04_04644</name>
</gene>
<dbReference type="Proteomes" id="UP000663840">
    <property type="component" value="Unassembled WGS sequence"/>
</dbReference>
<reference evidence="3" key="2">
    <citation type="submission" date="2020-09" db="EMBL/GenBank/DDBJ databases">
        <title>Comparative genome analyses of four rice-infecting Rhizoctonia solani isolates reveal extensive enrichment of homogalacturonan modification genes.</title>
        <authorList>
            <person name="Lee D.-Y."/>
            <person name="Jeon J."/>
            <person name="Kim K.-T."/>
            <person name="Cheong K."/>
            <person name="Song H."/>
            <person name="Choi G."/>
            <person name="Ko J."/>
            <person name="Opiyo S.O."/>
            <person name="Zuo S."/>
            <person name="Madhav S."/>
            <person name="Lee Y.-H."/>
            <person name="Wang G.-L."/>
        </authorList>
    </citation>
    <scope>NUCLEOTIDE SEQUENCE</scope>
    <source>
        <strain evidence="4">AG1-IA B2</strain>
        <strain evidence="3">AG1-IA YN-7</strain>
    </source>
</reference>
<dbReference type="Proteomes" id="UP000614334">
    <property type="component" value="Unassembled WGS sequence"/>
</dbReference>
<name>A0A8H7H6V1_9AGAM</name>
<dbReference type="EMBL" id="JACYCC010000037">
    <property type="protein sequence ID" value="KAF8679564.1"/>
    <property type="molecule type" value="Genomic_DNA"/>
</dbReference>
<dbReference type="EMBL" id="CP059661">
    <property type="protein sequence ID" value="QRW18936.1"/>
    <property type="molecule type" value="Genomic_DNA"/>
</dbReference>
<evidence type="ECO:0000313" key="5">
    <source>
        <dbReference type="EMBL" id="QRW18936.1"/>
    </source>
</evidence>
<protein>
    <submittedName>
        <fullName evidence="3">Uncharacterized protein</fullName>
    </submittedName>
</protein>
<proteinExistence type="predicted"/>
<dbReference type="AlphaFoldDB" id="A0A8H7H6V1"/>
<dbReference type="Proteomes" id="UP000650582">
    <property type="component" value="Unassembled WGS sequence"/>
</dbReference>
<reference evidence="5" key="1">
    <citation type="submission" date="2020-05" db="EMBL/GenBank/DDBJ databases">
        <title>Evolutionary and genomic comparisons of hybrid uninucleate and nonhybrid Rhizoctonia fungi.</title>
        <authorList>
            <person name="Li C."/>
            <person name="Chen X."/>
        </authorList>
    </citation>
    <scope>NUCLEOTIDE SEQUENCE</scope>
    <source>
        <strain evidence="5">AG-1 IA</strain>
    </source>
</reference>
<evidence type="ECO:0000313" key="6">
    <source>
        <dbReference type="Proteomes" id="UP000650582"/>
    </source>
</evidence>
<reference evidence="2" key="3">
    <citation type="submission" date="2021-01" db="EMBL/GenBank/DDBJ databases">
        <authorList>
            <person name="Kaushik A."/>
        </authorList>
    </citation>
    <scope>NUCLEOTIDE SEQUENCE</scope>
    <source>
        <strain evidence="2">AG1-1A</strain>
    </source>
</reference>
<feature type="chain" id="PRO_5036267001" evidence="1">
    <location>
        <begin position="22"/>
        <end position="173"/>
    </location>
</feature>
<evidence type="ECO:0000313" key="4">
    <source>
        <dbReference type="EMBL" id="KAF8761264.1"/>
    </source>
</evidence>
<dbReference type="EMBL" id="CAJMWR010000047">
    <property type="protein sequence ID" value="CAE6338763.1"/>
    <property type="molecule type" value="Genomic_DNA"/>
</dbReference>
<dbReference type="Proteomes" id="UP000650533">
    <property type="component" value="Chromosome 4"/>
</dbReference>
<keyword evidence="1" id="KW-0732">Signal</keyword>
<dbReference type="EMBL" id="JACYCF010000001">
    <property type="protein sequence ID" value="KAF8761264.1"/>
    <property type="molecule type" value="Genomic_DNA"/>
</dbReference>
<organism evidence="3 6">
    <name type="scientific">Rhizoctonia solani</name>
    <dbReference type="NCBI Taxonomy" id="456999"/>
    <lineage>
        <taxon>Eukaryota</taxon>
        <taxon>Fungi</taxon>
        <taxon>Dikarya</taxon>
        <taxon>Basidiomycota</taxon>
        <taxon>Agaricomycotina</taxon>
        <taxon>Agaricomycetes</taxon>
        <taxon>Cantharellales</taxon>
        <taxon>Ceratobasidiaceae</taxon>
        <taxon>Rhizoctonia</taxon>
    </lineage>
</organism>
<accession>A0A8H7H6V1</accession>
<sequence length="173" mass="18905">MMFTRRVAVFVSLLIGTLVQAAVIPVPMPVANTASELKLRDVKMISVYEKRQDDVVAIGDSTPMKAPAGVLEVYRRQGDIVSVGDSEPMKAPDGVLAVYPRQVGDIVTVSDSQPMKAPSGQLQNYPRQDPAIVEVGDSAPVQAPDGVLQPYRRKVALKELPRMRRTRSSKRHA</sequence>
<evidence type="ECO:0000256" key="1">
    <source>
        <dbReference type="SAM" id="SignalP"/>
    </source>
</evidence>
<evidence type="ECO:0000313" key="2">
    <source>
        <dbReference type="EMBL" id="CAE6338763.1"/>
    </source>
</evidence>
<evidence type="ECO:0000313" key="3">
    <source>
        <dbReference type="EMBL" id="KAF8679564.1"/>
    </source>
</evidence>
<feature type="signal peptide" evidence="1">
    <location>
        <begin position="1"/>
        <end position="21"/>
    </location>
</feature>